<dbReference type="GO" id="GO:0004175">
    <property type="term" value="F:endopeptidase activity"/>
    <property type="evidence" value="ECO:0007669"/>
    <property type="project" value="TreeGrafter"/>
</dbReference>
<dbReference type="Gene3D" id="3.40.50.1450">
    <property type="entry name" value="HybD-like"/>
    <property type="match status" value="1"/>
</dbReference>
<dbReference type="SUPFAM" id="SSF53163">
    <property type="entry name" value="HybD-like"/>
    <property type="match status" value="1"/>
</dbReference>
<gene>
    <name evidence="1" type="ORF">IXB50_10795</name>
</gene>
<dbReference type="Proteomes" id="UP000717364">
    <property type="component" value="Unassembled WGS sequence"/>
</dbReference>
<evidence type="ECO:0000313" key="1">
    <source>
        <dbReference type="EMBL" id="MBT9315910.1"/>
    </source>
</evidence>
<dbReference type="EMBL" id="JADOES010000018">
    <property type="protein sequence ID" value="MBT9315910.1"/>
    <property type="molecule type" value="Genomic_DNA"/>
</dbReference>
<organism evidence="1 2">
    <name type="scientific">Leptothoe spongobia TAU-MAC 1115</name>
    <dbReference type="NCBI Taxonomy" id="1967444"/>
    <lineage>
        <taxon>Bacteria</taxon>
        <taxon>Bacillati</taxon>
        <taxon>Cyanobacteriota</taxon>
        <taxon>Cyanophyceae</taxon>
        <taxon>Nodosilineales</taxon>
        <taxon>Cymatolegaceae</taxon>
        <taxon>Leptothoe</taxon>
        <taxon>Leptothoe spongobia</taxon>
    </lineage>
</organism>
<dbReference type="PANTHER" id="PTHR30302">
    <property type="entry name" value="HYDROGENASE 1 MATURATION PROTEASE"/>
    <property type="match status" value="1"/>
</dbReference>
<reference evidence="1" key="1">
    <citation type="submission" date="2020-11" db="EMBL/GenBank/DDBJ databases">
        <authorList>
            <person name="Konstantinou D."/>
            <person name="Gkelis S."/>
            <person name="Popin R."/>
            <person name="Fewer D."/>
            <person name="Sivonen K."/>
        </authorList>
    </citation>
    <scope>NUCLEOTIDE SEQUENCE</scope>
    <source>
        <strain evidence="1">TAU-MAC 1115</strain>
    </source>
</reference>
<comment type="caution">
    <text evidence="1">The sequence shown here is derived from an EMBL/GenBank/DDBJ whole genome shotgun (WGS) entry which is preliminary data.</text>
</comment>
<name>A0A947GI50_9CYAN</name>
<reference evidence="1" key="2">
    <citation type="journal article" date="2021" name="Mar. Drugs">
        <title>Genome Reduction and Secondary Metabolism of the Marine Sponge-Associated Cyanobacterium Leptothoe.</title>
        <authorList>
            <person name="Konstantinou D."/>
            <person name="Popin R.V."/>
            <person name="Fewer D.P."/>
            <person name="Sivonen K."/>
            <person name="Gkelis S."/>
        </authorList>
    </citation>
    <scope>NUCLEOTIDE SEQUENCE</scope>
    <source>
        <strain evidence="1">TAU-MAC 1115</strain>
    </source>
</reference>
<dbReference type="AlphaFoldDB" id="A0A947GI50"/>
<dbReference type="CDD" id="cd06066">
    <property type="entry name" value="H2MP_NAD-link-bidir"/>
    <property type="match status" value="1"/>
</dbReference>
<dbReference type="InterPro" id="IPR000671">
    <property type="entry name" value="Peptidase_A31"/>
</dbReference>
<dbReference type="PANTHER" id="PTHR30302:SF5">
    <property type="entry name" value="SLR1876 PROTEIN"/>
    <property type="match status" value="1"/>
</dbReference>
<sequence length="165" mass="17409">MTNSTNMFSSEISPTFVVVGYGNPHKGDDAIGQKVVAQLQALQTPGLEAYSVNQLTPELSSKLARASVAIFVDACKLNNTDRVQVKSLDACGTETTGSAVPGFGHSCSPCSLLALTQSVYGHFPKAWWVEVPAHDFTMGHPLSDLAERGVEQALQTIASLIGSAT</sequence>
<protein>
    <submittedName>
        <fullName evidence="1">Hydrogenase maturation protease</fullName>
    </submittedName>
</protein>
<dbReference type="InterPro" id="IPR023430">
    <property type="entry name" value="Pept_HybD-like_dom_sf"/>
</dbReference>
<dbReference type="RefSeq" id="WP_215608978.1">
    <property type="nucleotide sequence ID" value="NZ_JADOES010000018.1"/>
</dbReference>
<keyword evidence="1" id="KW-0378">Hydrolase</keyword>
<evidence type="ECO:0000313" key="2">
    <source>
        <dbReference type="Proteomes" id="UP000717364"/>
    </source>
</evidence>
<dbReference type="GO" id="GO:0016485">
    <property type="term" value="P:protein processing"/>
    <property type="evidence" value="ECO:0007669"/>
    <property type="project" value="TreeGrafter"/>
</dbReference>
<dbReference type="NCBIfam" id="TIGR00072">
    <property type="entry name" value="hydrog_prot"/>
    <property type="match status" value="1"/>
</dbReference>
<keyword evidence="2" id="KW-1185">Reference proteome</keyword>
<keyword evidence="1" id="KW-0645">Protease</keyword>
<accession>A0A947GI50</accession>
<proteinExistence type="predicted"/>
<dbReference type="GO" id="GO:0008047">
    <property type="term" value="F:enzyme activator activity"/>
    <property type="evidence" value="ECO:0007669"/>
    <property type="project" value="InterPro"/>
</dbReference>